<accession>A0A7Z9BQG5</accession>
<dbReference type="Proteomes" id="UP000184550">
    <property type="component" value="Unassembled WGS sequence"/>
</dbReference>
<evidence type="ECO:0000313" key="2">
    <source>
        <dbReference type="Proteomes" id="UP000184550"/>
    </source>
</evidence>
<dbReference type="EMBL" id="CZCU02000145">
    <property type="protein sequence ID" value="VXD20382.1"/>
    <property type="molecule type" value="Genomic_DNA"/>
</dbReference>
<proteinExistence type="predicted"/>
<comment type="caution">
    <text evidence="1">The sequence shown here is derived from an EMBL/GenBank/DDBJ whole genome shotgun (WGS) entry which is preliminary data.</text>
</comment>
<protein>
    <submittedName>
        <fullName evidence="1">Uncharacterized protein</fullName>
    </submittedName>
</protein>
<dbReference type="AlphaFoldDB" id="A0A7Z9BQG5"/>
<reference evidence="1" key="1">
    <citation type="submission" date="2019-10" db="EMBL/GenBank/DDBJ databases">
        <authorList>
            <consortium name="Genoscope - CEA"/>
            <person name="William W."/>
        </authorList>
    </citation>
    <scope>NUCLEOTIDE SEQUENCE [LARGE SCALE GENOMIC DNA]</scope>
    <source>
        <strain evidence="1">BBR_PRJEB10992</strain>
    </source>
</reference>
<organism evidence="1 2">
    <name type="scientific">Planktothrix serta PCC 8927</name>
    <dbReference type="NCBI Taxonomy" id="671068"/>
    <lineage>
        <taxon>Bacteria</taxon>
        <taxon>Bacillati</taxon>
        <taxon>Cyanobacteriota</taxon>
        <taxon>Cyanophyceae</taxon>
        <taxon>Oscillatoriophycideae</taxon>
        <taxon>Oscillatoriales</taxon>
        <taxon>Microcoleaceae</taxon>
        <taxon>Planktothrix</taxon>
    </lineage>
</organism>
<name>A0A7Z9BQG5_9CYAN</name>
<gene>
    <name evidence="1" type="ORF">PL8927_690132</name>
</gene>
<keyword evidence="2" id="KW-1185">Reference proteome</keyword>
<sequence length="56" mass="6368">MSASDNFDGVFPEEHLDLKSFVPKFCAKNFLGVFQIVLSTSSFNQNRNFKTQPIIL</sequence>
<evidence type="ECO:0000313" key="1">
    <source>
        <dbReference type="EMBL" id="VXD20382.1"/>
    </source>
</evidence>